<evidence type="ECO:0000313" key="1">
    <source>
        <dbReference type="EMBL" id="CDW22032.1"/>
    </source>
</evidence>
<reference evidence="1" key="1">
    <citation type="submission" date="2014-05" db="EMBL/GenBank/DDBJ databases">
        <authorList>
            <person name="Chronopoulou M."/>
        </authorList>
    </citation>
    <scope>NUCLEOTIDE SEQUENCE</scope>
    <source>
        <tissue evidence="1">Whole organism</tissue>
    </source>
</reference>
<accession>A0A0K2T8X6</accession>
<feature type="non-terminal residue" evidence="1">
    <location>
        <position position="1"/>
    </location>
</feature>
<dbReference type="EMBL" id="HACA01004671">
    <property type="protein sequence ID" value="CDW22032.1"/>
    <property type="molecule type" value="Transcribed_RNA"/>
</dbReference>
<name>A0A0K2T8X6_LEPSM</name>
<sequence length="90" mass="10471">LEYCDFTRVQASPLNSKNILSVGSIRKFSPFNHSKHTPSQFLTKFNSCNIKISFFCPPRKGFYVSYGFIQFITALFITEEIYPTLFCRKI</sequence>
<organism evidence="1">
    <name type="scientific">Lepeophtheirus salmonis</name>
    <name type="common">Salmon louse</name>
    <name type="synonym">Caligus salmonis</name>
    <dbReference type="NCBI Taxonomy" id="72036"/>
    <lineage>
        <taxon>Eukaryota</taxon>
        <taxon>Metazoa</taxon>
        <taxon>Ecdysozoa</taxon>
        <taxon>Arthropoda</taxon>
        <taxon>Crustacea</taxon>
        <taxon>Multicrustacea</taxon>
        <taxon>Hexanauplia</taxon>
        <taxon>Copepoda</taxon>
        <taxon>Siphonostomatoida</taxon>
        <taxon>Caligidae</taxon>
        <taxon>Lepeophtheirus</taxon>
    </lineage>
</organism>
<protein>
    <submittedName>
        <fullName evidence="1">Uncharacterized protein</fullName>
    </submittedName>
</protein>
<proteinExistence type="predicted"/>
<dbReference type="AlphaFoldDB" id="A0A0K2T8X6"/>